<dbReference type="GO" id="GO:0009002">
    <property type="term" value="F:serine-type D-Ala-D-Ala carboxypeptidase activity"/>
    <property type="evidence" value="ECO:0007669"/>
    <property type="project" value="UniProtKB-EC"/>
</dbReference>
<keyword evidence="4" id="KW-0133">Cell shape</keyword>
<evidence type="ECO:0000256" key="3">
    <source>
        <dbReference type="ARBA" id="ARBA00022801"/>
    </source>
</evidence>
<evidence type="ECO:0000256" key="4">
    <source>
        <dbReference type="ARBA" id="ARBA00022960"/>
    </source>
</evidence>
<keyword evidence="3 12" id="KW-0378">Hydrolase</keyword>
<feature type="signal peptide" evidence="10">
    <location>
        <begin position="1"/>
        <end position="20"/>
    </location>
</feature>
<dbReference type="EMBL" id="CP000698">
    <property type="protein sequence ID" value="ABQ28284.1"/>
    <property type="molecule type" value="Genomic_DNA"/>
</dbReference>
<dbReference type="GO" id="GO:0071555">
    <property type="term" value="P:cell wall organization"/>
    <property type="evidence" value="ECO:0007669"/>
    <property type="project" value="UniProtKB-KW"/>
</dbReference>
<dbReference type="MEROPS" id="S11.004"/>
<dbReference type="SUPFAM" id="SSF56601">
    <property type="entry name" value="beta-lactamase/transpeptidase-like"/>
    <property type="match status" value="1"/>
</dbReference>
<evidence type="ECO:0000256" key="8">
    <source>
        <dbReference type="PIRSR" id="PIRSR618044-2"/>
    </source>
</evidence>
<dbReference type="PANTHER" id="PTHR21581">
    <property type="entry name" value="D-ALANYL-D-ALANINE CARBOXYPEPTIDASE"/>
    <property type="match status" value="1"/>
</dbReference>
<organism evidence="12 13">
    <name type="scientific">Geotalea uraniireducens (strain Rf4)</name>
    <name type="common">Geobacter uraniireducens</name>
    <dbReference type="NCBI Taxonomy" id="351605"/>
    <lineage>
        <taxon>Bacteria</taxon>
        <taxon>Pseudomonadati</taxon>
        <taxon>Thermodesulfobacteriota</taxon>
        <taxon>Desulfuromonadia</taxon>
        <taxon>Geobacterales</taxon>
        <taxon>Geobacteraceae</taxon>
        <taxon>Geotalea</taxon>
    </lineage>
</organism>
<feature type="chain" id="PRO_5002683325" evidence="10">
    <location>
        <begin position="21"/>
        <end position="286"/>
    </location>
</feature>
<feature type="binding site" evidence="8">
    <location>
        <position position="218"/>
    </location>
    <ligand>
        <name>substrate</name>
    </ligand>
</feature>
<keyword evidence="6" id="KW-0961">Cell wall biogenesis/degradation</keyword>
<reference evidence="12 13" key="1">
    <citation type="submission" date="2007-05" db="EMBL/GenBank/DDBJ databases">
        <title>Complete sequence of Geobacter uraniireducens Rf4.</title>
        <authorList>
            <consortium name="US DOE Joint Genome Institute"/>
            <person name="Copeland A."/>
            <person name="Lucas S."/>
            <person name="Lapidus A."/>
            <person name="Barry K."/>
            <person name="Detter J.C."/>
            <person name="Glavina del Rio T."/>
            <person name="Hammon N."/>
            <person name="Israni S."/>
            <person name="Dalin E."/>
            <person name="Tice H."/>
            <person name="Pitluck S."/>
            <person name="Chertkov O."/>
            <person name="Brettin T."/>
            <person name="Bruce D."/>
            <person name="Han C."/>
            <person name="Schmutz J."/>
            <person name="Larimer F."/>
            <person name="Land M."/>
            <person name="Hauser L."/>
            <person name="Kyrpides N."/>
            <person name="Mikhailova N."/>
            <person name="Shelobolina E."/>
            <person name="Aklujkar M."/>
            <person name="Lovley D."/>
            <person name="Richardson P."/>
        </authorList>
    </citation>
    <scope>NUCLEOTIDE SEQUENCE [LARGE SCALE GENOMIC DNA]</scope>
    <source>
        <strain evidence="12 13">Rf4</strain>
    </source>
</reference>
<dbReference type="Proteomes" id="UP000006695">
    <property type="component" value="Chromosome"/>
</dbReference>
<keyword evidence="5" id="KW-0573">Peptidoglycan synthesis</keyword>
<evidence type="ECO:0000256" key="6">
    <source>
        <dbReference type="ARBA" id="ARBA00023316"/>
    </source>
</evidence>
<evidence type="ECO:0000256" key="7">
    <source>
        <dbReference type="PIRSR" id="PIRSR618044-1"/>
    </source>
</evidence>
<dbReference type="HOGENOM" id="CLU_027070_7_0_7"/>
<feature type="domain" description="Peptidase S11 D-alanyl-D-alanine carboxypeptidase A N-terminal" evidence="11">
    <location>
        <begin position="39"/>
        <end position="248"/>
    </location>
</feature>
<gene>
    <name evidence="12" type="ordered locus">Gura_4141</name>
</gene>
<dbReference type="EC" id="3.4.16.4" evidence="12"/>
<evidence type="ECO:0000313" key="12">
    <source>
        <dbReference type="EMBL" id="ABQ28284.1"/>
    </source>
</evidence>
<dbReference type="STRING" id="351605.Gura_4141"/>
<evidence type="ECO:0000313" key="13">
    <source>
        <dbReference type="Proteomes" id="UP000006695"/>
    </source>
</evidence>
<sequence length="286" mass="31081">MIVRIMLLATLMLAAGNGGAAEVPDPFPRMASAYLVQIQGKTVWARRPVRRLPQASLTKIMTAILVLERCKLDEVVTVSRRAAGETGSRIGLRVGERFRLEDLLAAMLVASANDACHALADHLAGSEERFVALMNARARGLGLDNSRFANACGHDAPNHYSTARDLAILAETALKNPAFGRLVSSKRLKIRTVDRRRAFSLVNRNKLLGRSVGVSGVKTGYTENAGRCLVALAERDGTRVLLVLLNAPHRFRDAVVMIERAFAVAPPGRFGNRSTAPFSNRSGHHQ</sequence>
<proteinExistence type="inferred from homology"/>
<dbReference type="Pfam" id="PF00768">
    <property type="entry name" value="Peptidase_S11"/>
    <property type="match status" value="1"/>
</dbReference>
<dbReference type="InterPro" id="IPR018044">
    <property type="entry name" value="Peptidase_S11"/>
</dbReference>
<keyword evidence="12" id="KW-0645">Protease</keyword>
<dbReference type="InterPro" id="IPR001967">
    <property type="entry name" value="Peptidase_S11_N"/>
</dbReference>
<feature type="active site" description="Proton acceptor" evidence="7">
    <location>
        <position position="59"/>
    </location>
</feature>
<dbReference type="GO" id="GO:0006508">
    <property type="term" value="P:proteolysis"/>
    <property type="evidence" value="ECO:0007669"/>
    <property type="project" value="InterPro"/>
</dbReference>
<keyword evidence="13" id="KW-1185">Reference proteome</keyword>
<dbReference type="Gene3D" id="3.40.710.10">
    <property type="entry name" value="DD-peptidase/beta-lactamase superfamily"/>
    <property type="match status" value="1"/>
</dbReference>
<comment type="similarity">
    <text evidence="1 9">Belongs to the peptidase S11 family.</text>
</comment>
<evidence type="ECO:0000256" key="9">
    <source>
        <dbReference type="RuleBase" id="RU004016"/>
    </source>
</evidence>
<dbReference type="GO" id="GO:0008360">
    <property type="term" value="P:regulation of cell shape"/>
    <property type="evidence" value="ECO:0007669"/>
    <property type="project" value="UniProtKB-KW"/>
</dbReference>
<dbReference type="KEGG" id="gur:Gura_4141"/>
<dbReference type="InterPro" id="IPR012338">
    <property type="entry name" value="Beta-lactam/transpept-like"/>
</dbReference>
<keyword evidence="2 10" id="KW-0732">Signal</keyword>
<accession>A5G916</accession>
<dbReference type="RefSeq" id="WP_011940917.1">
    <property type="nucleotide sequence ID" value="NC_009483.1"/>
</dbReference>
<feature type="active site" evidence="7">
    <location>
        <position position="111"/>
    </location>
</feature>
<name>A5G916_GEOUR</name>
<evidence type="ECO:0000256" key="1">
    <source>
        <dbReference type="ARBA" id="ARBA00007164"/>
    </source>
</evidence>
<dbReference type="PRINTS" id="PR00725">
    <property type="entry name" value="DADACBPTASE1"/>
</dbReference>
<evidence type="ECO:0000256" key="5">
    <source>
        <dbReference type="ARBA" id="ARBA00022984"/>
    </source>
</evidence>
<protein>
    <submittedName>
        <fullName evidence="12">Serine-type D-Ala-D-Ala carboxypeptidase</fullName>
        <ecNumber evidence="12">3.4.16.4</ecNumber>
    </submittedName>
</protein>
<dbReference type="AlphaFoldDB" id="A5G916"/>
<keyword evidence="12" id="KW-0121">Carboxypeptidase</keyword>
<dbReference type="PANTHER" id="PTHR21581:SF6">
    <property type="entry name" value="TRAFFICKING PROTEIN PARTICLE COMPLEX SUBUNIT 12"/>
    <property type="match status" value="1"/>
</dbReference>
<feature type="active site" description="Acyl-ester intermediate" evidence="7">
    <location>
        <position position="56"/>
    </location>
</feature>
<dbReference type="GO" id="GO:0009252">
    <property type="term" value="P:peptidoglycan biosynthetic process"/>
    <property type="evidence" value="ECO:0007669"/>
    <property type="project" value="UniProtKB-KW"/>
</dbReference>
<dbReference type="OrthoDB" id="9795979at2"/>
<evidence type="ECO:0000256" key="2">
    <source>
        <dbReference type="ARBA" id="ARBA00022729"/>
    </source>
</evidence>
<evidence type="ECO:0000259" key="11">
    <source>
        <dbReference type="Pfam" id="PF00768"/>
    </source>
</evidence>
<evidence type="ECO:0000256" key="10">
    <source>
        <dbReference type="SAM" id="SignalP"/>
    </source>
</evidence>